<feature type="signal peptide" evidence="2">
    <location>
        <begin position="1"/>
        <end position="18"/>
    </location>
</feature>
<comment type="caution">
    <text evidence="3">The sequence shown here is derived from an EMBL/GenBank/DDBJ whole genome shotgun (WGS) entry which is preliminary data.</text>
</comment>
<gene>
    <name evidence="3" type="ORF">LMG28140_04297</name>
</gene>
<keyword evidence="4" id="KW-1185">Reference proteome</keyword>
<evidence type="ECO:0008006" key="5">
    <source>
        <dbReference type="Google" id="ProtNLM"/>
    </source>
</evidence>
<feature type="chain" id="PRO_5045706405" description="Lipoprotein SmpA/OmlA domain-containing protein" evidence="2">
    <location>
        <begin position="19"/>
        <end position="130"/>
    </location>
</feature>
<dbReference type="PROSITE" id="PS51257">
    <property type="entry name" value="PROKAR_LIPOPROTEIN"/>
    <property type="match status" value="1"/>
</dbReference>
<accession>A0ABM8NW59</accession>
<evidence type="ECO:0000256" key="1">
    <source>
        <dbReference type="ARBA" id="ARBA00022729"/>
    </source>
</evidence>
<evidence type="ECO:0000313" key="4">
    <source>
        <dbReference type="Proteomes" id="UP000598032"/>
    </source>
</evidence>
<name>A0ABM8NW59_9BURK</name>
<evidence type="ECO:0000313" key="3">
    <source>
        <dbReference type="EMBL" id="CAD6546216.1"/>
    </source>
</evidence>
<proteinExistence type="predicted"/>
<dbReference type="RefSeq" id="WP_201644273.1">
    <property type="nucleotide sequence ID" value="NZ_CAJHCP010000009.1"/>
</dbReference>
<evidence type="ECO:0000256" key="2">
    <source>
        <dbReference type="SAM" id="SignalP"/>
    </source>
</evidence>
<dbReference type="EMBL" id="CAJHCP010000009">
    <property type="protein sequence ID" value="CAD6546216.1"/>
    <property type="molecule type" value="Genomic_DNA"/>
</dbReference>
<dbReference type="InterPro" id="IPR037873">
    <property type="entry name" value="BamE-like"/>
</dbReference>
<protein>
    <recommendedName>
        <fullName evidence="5">Lipoprotein SmpA/OmlA domain-containing protein</fullName>
    </recommendedName>
</protein>
<reference evidence="3 4" key="1">
    <citation type="submission" date="2020-10" db="EMBL/GenBank/DDBJ databases">
        <authorList>
            <person name="Peeters C."/>
        </authorList>
    </citation>
    <scope>NUCLEOTIDE SEQUENCE [LARGE SCALE GENOMIC DNA]</scope>
    <source>
        <strain evidence="3 4">LMG 28140</strain>
    </source>
</reference>
<dbReference type="Gene3D" id="3.30.1450.10">
    <property type="match status" value="1"/>
</dbReference>
<organism evidence="3 4">
    <name type="scientific">Paraburkholderia metrosideri</name>
    <dbReference type="NCBI Taxonomy" id="580937"/>
    <lineage>
        <taxon>Bacteria</taxon>
        <taxon>Pseudomonadati</taxon>
        <taxon>Pseudomonadota</taxon>
        <taxon>Betaproteobacteria</taxon>
        <taxon>Burkholderiales</taxon>
        <taxon>Burkholderiaceae</taxon>
        <taxon>Paraburkholderia</taxon>
    </lineage>
</organism>
<keyword evidence="1 2" id="KW-0732">Signal</keyword>
<sequence>MKKIALAAIVAVSFATLAGCAGTGNDSLRSETEATVSTKIAEGKTTKDDVRTMFGSPMKTEFTDGGLEIWHYELTKLHSDAVNFIPVVNLFGTSASGQKKELVVLFDSHNVVKRYSMSESAVSQKTGIFN</sequence>
<dbReference type="Proteomes" id="UP000598032">
    <property type="component" value="Unassembled WGS sequence"/>
</dbReference>